<reference evidence="2" key="1">
    <citation type="submission" date="2018-05" db="EMBL/GenBank/DDBJ databases">
        <authorList>
            <person name="Lanie J.A."/>
            <person name="Ng W.-L."/>
            <person name="Kazmierczak K.M."/>
            <person name="Andrzejewski T.M."/>
            <person name="Davidsen T.M."/>
            <person name="Wayne K.J."/>
            <person name="Tettelin H."/>
            <person name="Glass J.I."/>
            <person name="Rusch D."/>
            <person name="Podicherti R."/>
            <person name="Tsui H.-C.T."/>
            <person name="Winkler M.E."/>
        </authorList>
    </citation>
    <scope>NUCLEOTIDE SEQUENCE</scope>
</reference>
<dbReference type="InterPro" id="IPR016181">
    <property type="entry name" value="Acyl_CoA_acyltransferase"/>
</dbReference>
<evidence type="ECO:0000259" key="1">
    <source>
        <dbReference type="PROSITE" id="PS51186"/>
    </source>
</evidence>
<dbReference type="AlphaFoldDB" id="A0A382ZWT1"/>
<sequence length="163" mass="18984">MIIEYTKKDLSKALFVINDAALKYKGVIPDYCWHEPYMFEKELISEVDNGVRMFGYRKNNKLLGVMGIQELEGVTLIRHAYTLTNYQGKGIGTSLLQYLFEINESDFLLVGTWREATWAIQFYQKFGFIAQTKKQTHQLLKKYWDIPSKQINNSIVLAKNISN</sequence>
<gene>
    <name evidence="2" type="ORF">METZ01_LOCUS452831</name>
</gene>
<name>A0A382ZWT1_9ZZZZ</name>
<dbReference type="Gene3D" id="3.40.630.30">
    <property type="match status" value="1"/>
</dbReference>
<dbReference type="GO" id="GO:0016747">
    <property type="term" value="F:acyltransferase activity, transferring groups other than amino-acyl groups"/>
    <property type="evidence" value="ECO:0007669"/>
    <property type="project" value="InterPro"/>
</dbReference>
<protein>
    <recommendedName>
        <fullName evidence="1">N-acetyltransferase domain-containing protein</fullName>
    </recommendedName>
</protein>
<evidence type="ECO:0000313" key="2">
    <source>
        <dbReference type="EMBL" id="SVD99977.1"/>
    </source>
</evidence>
<dbReference type="EMBL" id="UINC01187317">
    <property type="protein sequence ID" value="SVD99977.1"/>
    <property type="molecule type" value="Genomic_DNA"/>
</dbReference>
<dbReference type="PROSITE" id="PS51186">
    <property type="entry name" value="GNAT"/>
    <property type="match status" value="1"/>
</dbReference>
<dbReference type="InterPro" id="IPR000182">
    <property type="entry name" value="GNAT_dom"/>
</dbReference>
<organism evidence="2">
    <name type="scientific">marine metagenome</name>
    <dbReference type="NCBI Taxonomy" id="408172"/>
    <lineage>
        <taxon>unclassified sequences</taxon>
        <taxon>metagenomes</taxon>
        <taxon>ecological metagenomes</taxon>
    </lineage>
</organism>
<feature type="domain" description="N-acetyltransferase" evidence="1">
    <location>
        <begin position="1"/>
        <end position="162"/>
    </location>
</feature>
<dbReference type="SUPFAM" id="SSF55729">
    <property type="entry name" value="Acyl-CoA N-acyltransferases (Nat)"/>
    <property type="match status" value="1"/>
</dbReference>
<accession>A0A382ZWT1</accession>
<dbReference type="Pfam" id="PF13508">
    <property type="entry name" value="Acetyltransf_7"/>
    <property type="match status" value="1"/>
</dbReference>
<dbReference type="CDD" id="cd04301">
    <property type="entry name" value="NAT_SF"/>
    <property type="match status" value="1"/>
</dbReference>
<proteinExistence type="predicted"/>